<evidence type="ECO:0000256" key="7">
    <source>
        <dbReference type="ARBA" id="ARBA00022670"/>
    </source>
</evidence>
<keyword evidence="6" id="KW-1003">Cell membrane</keyword>
<dbReference type="GO" id="GO:0009003">
    <property type="term" value="F:signal peptidase activity"/>
    <property type="evidence" value="ECO:0007669"/>
    <property type="project" value="UniProtKB-EC"/>
</dbReference>
<dbReference type="AlphaFoldDB" id="A0A2P5T119"/>
<keyword evidence="9 13" id="KW-0378">Hydrolase</keyword>
<keyword evidence="7 13" id="KW-0645">Protease</keyword>
<dbReference type="GO" id="GO:0005886">
    <property type="term" value="C:plasma membrane"/>
    <property type="evidence" value="ECO:0007669"/>
    <property type="project" value="UniProtKB-SubCell"/>
</dbReference>
<dbReference type="Proteomes" id="UP000296153">
    <property type="component" value="Unassembled WGS sequence"/>
</dbReference>
<comment type="caution">
    <text evidence="16">The sequence shown here is derived from an EMBL/GenBank/DDBJ whole genome shotgun (WGS) entry which is preliminary data.</text>
</comment>
<name>A0A2P5T119_9GAMM</name>
<accession>A0A2P5T119</accession>
<evidence type="ECO:0000313" key="16">
    <source>
        <dbReference type="EMBL" id="PPI88275.1"/>
    </source>
</evidence>
<comment type="similarity">
    <text evidence="3 14">Belongs to the peptidase S26 family.</text>
</comment>
<evidence type="ECO:0000256" key="11">
    <source>
        <dbReference type="ARBA" id="ARBA00023136"/>
    </source>
</evidence>
<dbReference type="CDD" id="cd06530">
    <property type="entry name" value="S26_SPase_I"/>
    <property type="match status" value="1"/>
</dbReference>
<dbReference type="InterPro" id="IPR019766">
    <property type="entry name" value="Sign_pep_all-beta_subdom"/>
</dbReference>
<feature type="transmembrane region" description="Helical" evidence="13">
    <location>
        <begin position="42"/>
        <end position="66"/>
    </location>
</feature>
<dbReference type="Gene3D" id="2.170.230.10">
    <property type="match status" value="1"/>
</dbReference>
<dbReference type="InterPro" id="IPR019533">
    <property type="entry name" value="Peptidase_S26"/>
</dbReference>
<keyword evidence="11 13" id="KW-0472">Membrane</keyword>
<evidence type="ECO:0000259" key="15">
    <source>
        <dbReference type="Pfam" id="PF10502"/>
    </source>
</evidence>
<evidence type="ECO:0000256" key="13">
    <source>
        <dbReference type="RuleBase" id="RU003993"/>
    </source>
</evidence>
<organism evidence="16 17">
    <name type="scientific">Candidatus Pantoea edessiphila</name>
    <dbReference type="NCBI Taxonomy" id="2044610"/>
    <lineage>
        <taxon>Bacteria</taxon>
        <taxon>Pseudomonadati</taxon>
        <taxon>Pseudomonadota</taxon>
        <taxon>Gammaproteobacteria</taxon>
        <taxon>Enterobacterales</taxon>
        <taxon>Erwiniaceae</taxon>
        <taxon>Pantoea</taxon>
    </lineage>
</organism>
<evidence type="ECO:0000256" key="3">
    <source>
        <dbReference type="ARBA" id="ARBA00009370"/>
    </source>
</evidence>
<evidence type="ECO:0000256" key="10">
    <source>
        <dbReference type="ARBA" id="ARBA00022989"/>
    </source>
</evidence>
<feature type="active site" evidence="12">
    <location>
        <position position="80"/>
    </location>
</feature>
<dbReference type="PANTHER" id="PTHR43390:SF1">
    <property type="entry name" value="CHLOROPLAST PROCESSING PEPTIDASE"/>
    <property type="match status" value="1"/>
</dbReference>
<feature type="domain" description="Peptidase S26" evidence="15">
    <location>
        <begin position="50"/>
        <end position="287"/>
    </location>
</feature>
<comment type="subcellular location">
    <subcellularLocation>
        <location evidence="2">Cell membrane</location>
        <topology evidence="2">Multi-pass membrane protein</topology>
    </subcellularLocation>
    <subcellularLocation>
        <location evidence="14">Membrane</location>
        <topology evidence="14">Multi-pass membrane protein</topology>
    </subcellularLocation>
</comment>
<dbReference type="OrthoDB" id="9815782at2"/>
<dbReference type="PROSITE" id="PS00501">
    <property type="entry name" value="SPASE_I_1"/>
    <property type="match status" value="1"/>
</dbReference>
<feature type="transmembrane region" description="Helical" evidence="13">
    <location>
        <begin position="6"/>
        <end position="22"/>
    </location>
</feature>
<dbReference type="EMBL" id="PDKT01000001">
    <property type="protein sequence ID" value="PPI88275.1"/>
    <property type="molecule type" value="Genomic_DNA"/>
</dbReference>
<dbReference type="SUPFAM" id="SSF51306">
    <property type="entry name" value="LexA/Signal peptidase"/>
    <property type="match status" value="1"/>
</dbReference>
<evidence type="ECO:0000313" key="17">
    <source>
        <dbReference type="Proteomes" id="UP000296153"/>
    </source>
</evidence>
<feature type="active site" evidence="12">
    <location>
        <position position="135"/>
    </location>
</feature>
<evidence type="ECO:0000256" key="8">
    <source>
        <dbReference type="ARBA" id="ARBA00022692"/>
    </source>
</evidence>
<dbReference type="InterPro" id="IPR019757">
    <property type="entry name" value="Pept_S26A_signal_pept_1_Lys-AS"/>
</dbReference>
<sequence length="310" mass="36015">MVNNFSLILFIVTLLAGIFWVIDYFQWPFKSNEFIDKKNSTILVFLETCIKHIASIFPTLMVVFLFRSFCYEPFQIPSGSMMPTLLIGDFILVNKFTYGIKNPITQNTLITIGKPKRGDIAVFKYPKDPKLNYIKRIIGIPGDKVTYNPYSKKLEISPKCNNKKNCNNFLQITYTNIKPSNFIQTFNEKIETNDFYQISKNKDIKEGIRLNTRKEIIGKVNHDILLANEIGSQVDLYYQQTSKSRTSWIVPEGQYFVMGDNRDNSADSRYWGFVPEDNFIGKATFIWISFEKQESIWPHGIRLSRIGIIK</sequence>
<evidence type="ECO:0000256" key="9">
    <source>
        <dbReference type="ARBA" id="ARBA00022801"/>
    </source>
</evidence>
<dbReference type="GO" id="GO:0006465">
    <property type="term" value="P:signal peptide processing"/>
    <property type="evidence" value="ECO:0007669"/>
    <property type="project" value="InterPro"/>
</dbReference>
<evidence type="ECO:0000256" key="5">
    <source>
        <dbReference type="ARBA" id="ARBA00019232"/>
    </source>
</evidence>
<dbReference type="NCBIfam" id="TIGR02227">
    <property type="entry name" value="sigpep_I_bact"/>
    <property type="match status" value="1"/>
</dbReference>
<dbReference type="PROSITE" id="PS00760">
    <property type="entry name" value="SPASE_I_2"/>
    <property type="match status" value="1"/>
</dbReference>
<dbReference type="GO" id="GO:0004252">
    <property type="term" value="F:serine-type endopeptidase activity"/>
    <property type="evidence" value="ECO:0007669"/>
    <property type="project" value="InterPro"/>
</dbReference>
<dbReference type="InterPro" id="IPR019756">
    <property type="entry name" value="Pept_S26A_signal_pept_1_Ser-AS"/>
</dbReference>
<dbReference type="NCBIfam" id="NF008114">
    <property type="entry name" value="PRK10861.1"/>
    <property type="match status" value="1"/>
</dbReference>
<dbReference type="PROSITE" id="PS00761">
    <property type="entry name" value="SPASE_I_3"/>
    <property type="match status" value="1"/>
</dbReference>
<dbReference type="RefSeq" id="WP_136130885.1">
    <property type="nucleotide sequence ID" value="NZ_PDKT01000001.1"/>
</dbReference>
<keyword evidence="10 13" id="KW-1133">Transmembrane helix</keyword>
<evidence type="ECO:0000256" key="6">
    <source>
        <dbReference type="ARBA" id="ARBA00022475"/>
    </source>
</evidence>
<dbReference type="InterPro" id="IPR000223">
    <property type="entry name" value="Pept_S26A_signal_pept_1"/>
</dbReference>
<evidence type="ECO:0000256" key="4">
    <source>
        <dbReference type="ARBA" id="ARBA00013208"/>
    </source>
</evidence>
<evidence type="ECO:0000256" key="12">
    <source>
        <dbReference type="PIRSR" id="PIRSR600223-1"/>
    </source>
</evidence>
<proteinExistence type="inferred from homology"/>
<keyword evidence="8 13" id="KW-0812">Transmembrane</keyword>
<dbReference type="InterPro" id="IPR019758">
    <property type="entry name" value="Pept_S26A_signal_pept_1_CS"/>
</dbReference>
<evidence type="ECO:0000256" key="1">
    <source>
        <dbReference type="ARBA" id="ARBA00000677"/>
    </source>
</evidence>
<dbReference type="PANTHER" id="PTHR43390">
    <property type="entry name" value="SIGNAL PEPTIDASE I"/>
    <property type="match status" value="1"/>
</dbReference>
<evidence type="ECO:0000256" key="2">
    <source>
        <dbReference type="ARBA" id="ARBA00004651"/>
    </source>
</evidence>
<gene>
    <name evidence="16" type="ORF">CRV12_01445</name>
</gene>
<protein>
    <recommendedName>
        <fullName evidence="5 13">Signal peptidase I</fullName>
        <ecNumber evidence="4 13">3.4.21.89</ecNumber>
    </recommendedName>
</protein>
<dbReference type="InterPro" id="IPR036286">
    <property type="entry name" value="LexA/Signal_pep-like_sf"/>
</dbReference>
<dbReference type="EC" id="3.4.21.89" evidence="4 13"/>
<dbReference type="Pfam" id="PF10502">
    <property type="entry name" value="Peptidase_S26"/>
    <property type="match status" value="1"/>
</dbReference>
<evidence type="ECO:0000256" key="14">
    <source>
        <dbReference type="RuleBase" id="RU362042"/>
    </source>
</evidence>
<comment type="catalytic activity">
    <reaction evidence="1 13">
        <text>Cleavage of hydrophobic, N-terminal signal or leader sequences from secreted and periplasmic proteins.</text>
        <dbReference type="EC" id="3.4.21.89"/>
    </reaction>
</comment>
<reference evidence="16 17" key="1">
    <citation type="journal article" date="2018" name="Genome Biol. Evol.">
        <title>Cladogenesis and Genomic Streamlining in Extracellular Endosymbionts of Tropical Stink Bugs.</title>
        <authorList>
            <person name="Otero-Bravo A."/>
            <person name="Goffredi S."/>
            <person name="Sabree Z.L."/>
        </authorList>
    </citation>
    <scope>NUCLEOTIDE SEQUENCE [LARGE SCALE GENOMIC DNA]</scope>
    <source>
        <strain evidence="16 17">SoEE</strain>
    </source>
</reference>
<dbReference type="Gene3D" id="2.10.109.10">
    <property type="entry name" value="Umud Fragment, subunit A"/>
    <property type="match status" value="1"/>
</dbReference>
<dbReference type="PRINTS" id="PR00727">
    <property type="entry name" value="LEADERPTASE"/>
</dbReference>